<keyword evidence="1" id="KW-0812">Transmembrane</keyword>
<keyword evidence="1" id="KW-1133">Transmembrane helix</keyword>
<evidence type="ECO:0000256" key="1">
    <source>
        <dbReference type="SAM" id="Phobius"/>
    </source>
</evidence>
<feature type="transmembrane region" description="Helical" evidence="1">
    <location>
        <begin position="31"/>
        <end position="49"/>
    </location>
</feature>
<keyword evidence="1" id="KW-0472">Membrane</keyword>
<evidence type="ECO:0000313" key="3">
    <source>
        <dbReference type="Proteomes" id="UP000614216"/>
    </source>
</evidence>
<name>A0A937FUL2_9BACT</name>
<dbReference type="Proteomes" id="UP000614216">
    <property type="component" value="Unassembled WGS sequence"/>
</dbReference>
<reference evidence="2" key="1">
    <citation type="submission" date="2021-01" db="EMBL/GenBank/DDBJ databases">
        <title>Fulvivirga kasyanovii gen. nov., sp nov., a novel member of the phylum Bacteroidetes isolated from seawater in a mussel farm.</title>
        <authorList>
            <person name="Zhao L.-H."/>
            <person name="Wang Z.-J."/>
        </authorList>
    </citation>
    <scope>NUCLEOTIDE SEQUENCE</scope>
    <source>
        <strain evidence="2">29W222</strain>
    </source>
</reference>
<evidence type="ECO:0000313" key="2">
    <source>
        <dbReference type="EMBL" id="MBL6446425.1"/>
    </source>
</evidence>
<organism evidence="2 3">
    <name type="scientific">Fulvivirga marina</name>
    <dbReference type="NCBI Taxonomy" id="2494733"/>
    <lineage>
        <taxon>Bacteria</taxon>
        <taxon>Pseudomonadati</taxon>
        <taxon>Bacteroidota</taxon>
        <taxon>Cytophagia</taxon>
        <taxon>Cytophagales</taxon>
        <taxon>Fulvivirgaceae</taxon>
        <taxon>Fulvivirga</taxon>
    </lineage>
</organism>
<accession>A0A937FUL2</accession>
<comment type="caution">
    <text evidence="2">The sequence shown here is derived from an EMBL/GenBank/DDBJ whole genome shotgun (WGS) entry which is preliminary data.</text>
</comment>
<protein>
    <submittedName>
        <fullName evidence="2">Uncharacterized protein</fullName>
    </submittedName>
</protein>
<gene>
    <name evidence="2" type="ORF">JMN32_08905</name>
</gene>
<sequence>MNRHLIWVIIGSMLPLLRIFFALALGLREDFSLLIFIVAMFACHLLMPVHHSSF</sequence>
<dbReference type="AlphaFoldDB" id="A0A937FUL2"/>
<keyword evidence="3" id="KW-1185">Reference proteome</keyword>
<proteinExistence type="predicted"/>
<feature type="transmembrane region" description="Helical" evidence="1">
    <location>
        <begin position="5"/>
        <end position="25"/>
    </location>
</feature>
<dbReference type="RefSeq" id="WP_202855970.1">
    <property type="nucleotide sequence ID" value="NZ_JAEUGD010000030.1"/>
</dbReference>
<dbReference type="EMBL" id="JAEUGD010000030">
    <property type="protein sequence ID" value="MBL6446425.1"/>
    <property type="molecule type" value="Genomic_DNA"/>
</dbReference>